<evidence type="ECO:0000313" key="2">
    <source>
        <dbReference type="Proteomes" id="UP000326396"/>
    </source>
</evidence>
<protein>
    <submittedName>
        <fullName evidence="1">Uncharacterized protein</fullName>
    </submittedName>
</protein>
<evidence type="ECO:0000313" key="1">
    <source>
        <dbReference type="EMBL" id="KAD6796176.1"/>
    </source>
</evidence>
<name>A0A5N6PRW0_9ASTR</name>
<proteinExistence type="predicted"/>
<reference evidence="1 2" key="1">
    <citation type="submission" date="2019-05" db="EMBL/GenBank/DDBJ databases">
        <title>Mikania micrantha, genome provides insights into the molecular mechanism of rapid growth.</title>
        <authorList>
            <person name="Liu B."/>
        </authorList>
    </citation>
    <scope>NUCLEOTIDE SEQUENCE [LARGE SCALE GENOMIC DNA]</scope>
    <source>
        <strain evidence="1">NLD-2019</strain>
        <tissue evidence="1">Leaf</tissue>
    </source>
</reference>
<organism evidence="1 2">
    <name type="scientific">Mikania micrantha</name>
    <name type="common">bitter vine</name>
    <dbReference type="NCBI Taxonomy" id="192012"/>
    <lineage>
        <taxon>Eukaryota</taxon>
        <taxon>Viridiplantae</taxon>
        <taxon>Streptophyta</taxon>
        <taxon>Embryophyta</taxon>
        <taxon>Tracheophyta</taxon>
        <taxon>Spermatophyta</taxon>
        <taxon>Magnoliopsida</taxon>
        <taxon>eudicotyledons</taxon>
        <taxon>Gunneridae</taxon>
        <taxon>Pentapetalae</taxon>
        <taxon>asterids</taxon>
        <taxon>campanulids</taxon>
        <taxon>Asterales</taxon>
        <taxon>Asteraceae</taxon>
        <taxon>Asteroideae</taxon>
        <taxon>Heliantheae alliance</taxon>
        <taxon>Eupatorieae</taxon>
        <taxon>Mikania</taxon>
    </lineage>
</organism>
<dbReference type="Proteomes" id="UP000326396">
    <property type="component" value="Linkage Group LG11"/>
</dbReference>
<dbReference type="EMBL" id="SZYD01000003">
    <property type="protein sequence ID" value="KAD6796176.1"/>
    <property type="molecule type" value="Genomic_DNA"/>
</dbReference>
<keyword evidence="2" id="KW-1185">Reference proteome</keyword>
<dbReference type="AlphaFoldDB" id="A0A5N6PRW0"/>
<sequence>MTGAEWEIFDRQALWCSQVDLDKECCIQHCQENDHAERSLVQYIQLYEKPSASNKDMVLSKEIRWKGTIEYANSKDIECWNYTNRKDIECTRTERGNNRGRYMSRKRAKEDSTQIARILNVGTAKKRVTLILNALYHQLRKKRNK</sequence>
<comment type="caution">
    <text evidence="1">The sequence shown here is derived from an EMBL/GenBank/DDBJ whole genome shotgun (WGS) entry which is preliminary data.</text>
</comment>
<accession>A0A5N6PRW0</accession>
<gene>
    <name evidence="1" type="ORF">E3N88_07072</name>
</gene>